<dbReference type="RefSeq" id="WP_380120361.1">
    <property type="nucleotide sequence ID" value="NZ_JBHSIU010000041.1"/>
</dbReference>
<evidence type="ECO:0000259" key="2">
    <source>
        <dbReference type="Pfam" id="PF12697"/>
    </source>
</evidence>
<evidence type="ECO:0000313" key="3">
    <source>
        <dbReference type="EMBL" id="MFC5002362.1"/>
    </source>
</evidence>
<protein>
    <submittedName>
        <fullName evidence="3">Alpha/beta hydrolase</fullName>
    </submittedName>
</protein>
<dbReference type="SUPFAM" id="SSF53474">
    <property type="entry name" value="alpha/beta-Hydrolases"/>
    <property type="match status" value="1"/>
</dbReference>
<dbReference type="Gene3D" id="3.40.50.1820">
    <property type="entry name" value="alpha/beta hydrolase"/>
    <property type="match status" value="1"/>
</dbReference>
<name>A0ABV9W241_9ACTN</name>
<dbReference type="InterPro" id="IPR000073">
    <property type="entry name" value="AB_hydrolase_1"/>
</dbReference>
<keyword evidence="3" id="KW-0378">Hydrolase</keyword>
<organism evidence="3 4">
    <name type="scientific">Dactylosporangium cerinum</name>
    <dbReference type="NCBI Taxonomy" id="1434730"/>
    <lineage>
        <taxon>Bacteria</taxon>
        <taxon>Bacillati</taxon>
        <taxon>Actinomycetota</taxon>
        <taxon>Actinomycetes</taxon>
        <taxon>Micromonosporales</taxon>
        <taxon>Micromonosporaceae</taxon>
        <taxon>Dactylosporangium</taxon>
    </lineage>
</organism>
<dbReference type="InterPro" id="IPR029058">
    <property type="entry name" value="AB_hydrolase_fold"/>
</dbReference>
<dbReference type="Proteomes" id="UP001595912">
    <property type="component" value="Unassembled WGS sequence"/>
</dbReference>
<accession>A0ABV9W241</accession>
<keyword evidence="4" id="KW-1185">Reference proteome</keyword>
<feature type="region of interest" description="Disordered" evidence="1">
    <location>
        <begin position="1"/>
        <end position="27"/>
    </location>
</feature>
<reference evidence="4" key="1">
    <citation type="journal article" date="2019" name="Int. J. Syst. Evol. Microbiol.">
        <title>The Global Catalogue of Microorganisms (GCM) 10K type strain sequencing project: providing services to taxonomists for standard genome sequencing and annotation.</title>
        <authorList>
            <consortium name="The Broad Institute Genomics Platform"/>
            <consortium name="The Broad Institute Genome Sequencing Center for Infectious Disease"/>
            <person name="Wu L."/>
            <person name="Ma J."/>
        </authorList>
    </citation>
    <scope>NUCLEOTIDE SEQUENCE [LARGE SCALE GENOMIC DNA]</scope>
    <source>
        <strain evidence="4">CGMCC 4.7152</strain>
    </source>
</reference>
<dbReference type="EMBL" id="JBHSIU010000041">
    <property type="protein sequence ID" value="MFC5002362.1"/>
    <property type="molecule type" value="Genomic_DNA"/>
</dbReference>
<evidence type="ECO:0000256" key="1">
    <source>
        <dbReference type="SAM" id="MobiDB-lite"/>
    </source>
</evidence>
<proteinExistence type="predicted"/>
<comment type="caution">
    <text evidence="3">The sequence shown here is derived from an EMBL/GenBank/DDBJ whole genome shotgun (WGS) entry which is preliminary data.</text>
</comment>
<feature type="domain" description="AB hydrolase-1" evidence="2">
    <location>
        <begin position="37"/>
        <end position="273"/>
    </location>
</feature>
<dbReference type="Pfam" id="PF12697">
    <property type="entry name" value="Abhydrolase_6"/>
    <property type="match status" value="1"/>
</dbReference>
<dbReference type="GO" id="GO:0016787">
    <property type="term" value="F:hydrolase activity"/>
    <property type="evidence" value="ECO:0007669"/>
    <property type="project" value="UniProtKB-KW"/>
</dbReference>
<sequence>MTPTATPFTHTSANGLTITGRRNTPQTPAAATQVPLIIAIHGGTYTSEYFDIPGYSLLDRAAALGVPVIAVDRPGYLGSTHVEPAESIILANAEALDQVIGELWQEHGAGHAGVFLIGHSIGGAVTTAIAAREPAWPLLGIAVSGCLLQVPDGPRLAFDALPDILMIDLPGPMKDSVMFGPAWTHATTMPDLSHSSDTSVPRAELIDINNGWISRVREVNAQVKVPVHARQGEFDALWITDVGQAADYAASFTAAPVVDGRLVLNAGHCVDFHNAGAALQLSQLAFALEVSVAKADAAE</sequence>
<evidence type="ECO:0000313" key="4">
    <source>
        <dbReference type="Proteomes" id="UP001595912"/>
    </source>
</evidence>
<gene>
    <name evidence="3" type="ORF">ACFPIJ_31580</name>
</gene>